<dbReference type="Proteomes" id="UP000463857">
    <property type="component" value="Chromosome"/>
</dbReference>
<dbReference type="GO" id="GO:0006817">
    <property type="term" value="P:phosphate ion transport"/>
    <property type="evidence" value="ECO:0007669"/>
    <property type="project" value="UniProtKB-KW"/>
</dbReference>
<dbReference type="GO" id="GO:0005315">
    <property type="term" value="F:phosphate transmembrane transporter activity"/>
    <property type="evidence" value="ECO:0007669"/>
    <property type="project" value="InterPro"/>
</dbReference>
<evidence type="ECO:0000256" key="10">
    <source>
        <dbReference type="RuleBase" id="RU363054"/>
    </source>
</evidence>
<reference evidence="13 14" key="1">
    <citation type="journal article" date="2018" name="Int. J. Syst. Evol. Microbiol.">
        <title>Epidermidibacterium keratini gen. nov., sp. nov., a member of the family Sporichthyaceae, isolated from keratin epidermis.</title>
        <authorList>
            <person name="Lee D.G."/>
            <person name="Trujillo M.E."/>
            <person name="Kang S."/>
            <person name="Nam J.J."/>
            <person name="Kim Y.J."/>
        </authorList>
    </citation>
    <scope>NUCLEOTIDE SEQUENCE [LARGE SCALE GENOMIC DNA]</scope>
    <source>
        <strain evidence="13 14">EPI-7</strain>
    </source>
</reference>
<comment type="function">
    <text evidence="10">Part of the binding-protein-dependent transport system for phosphate; probably responsible for the translocation of the substrate across the membrane.</text>
</comment>
<dbReference type="KEGG" id="eke:EK0264_05810"/>
<dbReference type="InterPro" id="IPR035906">
    <property type="entry name" value="MetI-like_sf"/>
</dbReference>
<dbReference type="EMBL" id="CP047156">
    <property type="protein sequence ID" value="QHB99844.1"/>
    <property type="molecule type" value="Genomic_DNA"/>
</dbReference>
<proteinExistence type="inferred from homology"/>
<evidence type="ECO:0000259" key="12">
    <source>
        <dbReference type="PROSITE" id="PS50928"/>
    </source>
</evidence>
<evidence type="ECO:0000256" key="1">
    <source>
        <dbReference type="ARBA" id="ARBA00004651"/>
    </source>
</evidence>
<keyword evidence="8 9" id="KW-0472">Membrane</keyword>
<keyword evidence="4 10" id="KW-1003">Cell membrane</keyword>
<evidence type="ECO:0000256" key="8">
    <source>
        <dbReference type="ARBA" id="ARBA00023136"/>
    </source>
</evidence>
<protein>
    <recommendedName>
        <fullName evidence="10">Phosphate transport system permease protein</fullName>
    </recommendedName>
</protein>
<gene>
    <name evidence="13" type="primary">pstC</name>
    <name evidence="13" type="ORF">EK0264_05810</name>
</gene>
<evidence type="ECO:0000256" key="4">
    <source>
        <dbReference type="ARBA" id="ARBA00022475"/>
    </source>
</evidence>
<comment type="caution">
    <text evidence="10">Lacks conserved residue(s) required for the propagation of feature annotation.</text>
</comment>
<dbReference type="NCBIfam" id="TIGR02138">
    <property type="entry name" value="phosphate_pstC"/>
    <property type="match status" value="1"/>
</dbReference>
<dbReference type="Gene3D" id="1.10.3720.10">
    <property type="entry name" value="MetI-like"/>
    <property type="match status" value="1"/>
</dbReference>
<feature type="transmembrane region" description="Helical" evidence="9">
    <location>
        <begin position="44"/>
        <end position="66"/>
    </location>
</feature>
<evidence type="ECO:0000256" key="2">
    <source>
        <dbReference type="ARBA" id="ARBA00007069"/>
    </source>
</evidence>
<dbReference type="InParanoid" id="A0A7L4YKQ5"/>
<dbReference type="InterPro" id="IPR000515">
    <property type="entry name" value="MetI-like"/>
</dbReference>
<dbReference type="OrthoDB" id="9785113at2"/>
<evidence type="ECO:0000256" key="5">
    <source>
        <dbReference type="ARBA" id="ARBA00022592"/>
    </source>
</evidence>
<keyword evidence="6 9" id="KW-0812">Transmembrane</keyword>
<evidence type="ECO:0000256" key="7">
    <source>
        <dbReference type="ARBA" id="ARBA00022989"/>
    </source>
</evidence>
<keyword evidence="14" id="KW-1185">Reference proteome</keyword>
<dbReference type="RefSeq" id="WP_159543821.1">
    <property type="nucleotide sequence ID" value="NZ_CP047156.1"/>
</dbReference>
<feature type="domain" description="ABC transmembrane type-1" evidence="12">
    <location>
        <begin position="92"/>
        <end position="320"/>
    </location>
</feature>
<evidence type="ECO:0000256" key="11">
    <source>
        <dbReference type="SAM" id="MobiDB-lite"/>
    </source>
</evidence>
<evidence type="ECO:0000256" key="6">
    <source>
        <dbReference type="ARBA" id="ARBA00022692"/>
    </source>
</evidence>
<feature type="transmembrane region" description="Helical" evidence="9">
    <location>
        <begin position="129"/>
        <end position="153"/>
    </location>
</feature>
<evidence type="ECO:0000313" key="13">
    <source>
        <dbReference type="EMBL" id="QHB99844.1"/>
    </source>
</evidence>
<dbReference type="AlphaFoldDB" id="A0A7L4YKQ5"/>
<feature type="region of interest" description="Disordered" evidence="11">
    <location>
        <begin position="1"/>
        <end position="25"/>
    </location>
</feature>
<name>A0A7L4YKQ5_9ACTN</name>
<dbReference type="InterPro" id="IPR051124">
    <property type="entry name" value="Phosphate_Transport_Permease"/>
</dbReference>
<dbReference type="PROSITE" id="PS50928">
    <property type="entry name" value="ABC_TM1"/>
    <property type="match status" value="1"/>
</dbReference>
<evidence type="ECO:0000256" key="3">
    <source>
        <dbReference type="ARBA" id="ARBA00022448"/>
    </source>
</evidence>
<dbReference type="GO" id="GO:0005886">
    <property type="term" value="C:plasma membrane"/>
    <property type="evidence" value="ECO:0007669"/>
    <property type="project" value="UniProtKB-SubCell"/>
</dbReference>
<evidence type="ECO:0000256" key="9">
    <source>
        <dbReference type="RuleBase" id="RU363032"/>
    </source>
</evidence>
<dbReference type="InterPro" id="IPR011864">
    <property type="entry name" value="Phosphate_PstC"/>
</dbReference>
<sequence>MSTTTVAPDGAGTETPPPSNPNGDAKVRIGDRIFRGMSATSSSLVLVMMAAIAFFLVTRAIGALSVNEANFLTYSQWSPDGDPSMFGIAALAFHTLVTSIIAMVLAVPIAVGIALFITFYAPKKLAATLAYLVDILAAVPSIVYGLWGVFFLAPQMTGLTLWLDKYFGWTVIFAYRPENIPNNKSDFTAGIVLAIMILPIVAALAREVFNQVPRTNIEAAYALGATRWEMIRMAVLPFGRPGIVSASILGLGRALGETMAVAYILSAAYDVNVHITESGGITFASNIALKFGEAGDTGTGALIASGMVLFLITLIVNSIAQAILRRGMVKD</sequence>
<comment type="subcellular location">
    <subcellularLocation>
        <location evidence="1 9">Cell membrane</location>
        <topology evidence="1 9">Multi-pass membrane protein</topology>
    </subcellularLocation>
</comment>
<keyword evidence="3 9" id="KW-0813">Transport</keyword>
<feature type="transmembrane region" description="Helical" evidence="9">
    <location>
        <begin position="187"/>
        <end position="205"/>
    </location>
</feature>
<organism evidence="13 14">
    <name type="scientific">Epidermidibacterium keratini</name>
    <dbReference type="NCBI Taxonomy" id="1891644"/>
    <lineage>
        <taxon>Bacteria</taxon>
        <taxon>Bacillati</taxon>
        <taxon>Actinomycetota</taxon>
        <taxon>Actinomycetes</taxon>
        <taxon>Sporichthyales</taxon>
        <taxon>Sporichthyaceae</taxon>
        <taxon>Epidermidibacterium</taxon>
    </lineage>
</organism>
<dbReference type="SUPFAM" id="SSF161098">
    <property type="entry name" value="MetI-like"/>
    <property type="match status" value="1"/>
</dbReference>
<feature type="transmembrane region" description="Helical" evidence="9">
    <location>
        <begin position="86"/>
        <end position="117"/>
    </location>
</feature>
<dbReference type="PANTHER" id="PTHR30425:SF1">
    <property type="entry name" value="PHOSPHATE TRANSPORT SYSTEM PERMEASE PROTEIN PSTC"/>
    <property type="match status" value="1"/>
</dbReference>
<dbReference type="PANTHER" id="PTHR30425">
    <property type="entry name" value="PHOSPHATE TRANSPORT SYSTEM PERMEASE PROTEIN PST"/>
    <property type="match status" value="1"/>
</dbReference>
<keyword evidence="5 10" id="KW-0592">Phosphate transport</keyword>
<evidence type="ECO:0000313" key="14">
    <source>
        <dbReference type="Proteomes" id="UP000463857"/>
    </source>
</evidence>
<keyword evidence="7 9" id="KW-1133">Transmembrane helix</keyword>
<comment type="similarity">
    <text evidence="2 10">Belongs to the binding-protein-dependent transport system permease family. CysTW subfamily.</text>
</comment>
<dbReference type="FunCoup" id="A0A7L4YKQ5">
    <property type="interactions" value="36"/>
</dbReference>
<accession>A0A7L4YKQ5</accession>
<dbReference type="Pfam" id="PF00528">
    <property type="entry name" value="BPD_transp_1"/>
    <property type="match status" value="1"/>
</dbReference>
<feature type="transmembrane region" description="Helical" evidence="9">
    <location>
        <begin position="301"/>
        <end position="324"/>
    </location>
</feature>
<dbReference type="CDD" id="cd06261">
    <property type="entry name" value="TM_PBP2"/>
    <property type="match status" value="1"/>
</dbReference>